<sequence length="158" mass="18394">MVSETTFEQISTSSTFLSSMASLLPLLFISALLFTVSIPIGFILHKIMRQVYNKRFEQNMKKHNLLGKNTNVLENTKKYNSLGRNTNVLNNVLENTKKHKLFGKNTNVLEKHHLFGRDNVLEKEKQEQLKTKHQEQQQRAQQCLDKHKKSIGSLEEWI</sequence>
<dbReference type="EMBL" id="CAVMJV010000081">
    <property type="protein sequence ID" value="CAK5090324.1"/>
    <property type="molecule type" value="Genomic_DNA"/>
</dbReference>
<name>A0ACB1AGC2_MELEN</name>
<reference evidence="1" key="1">
    <citation type="submission" date="2023-11" db="EMBL/GenBank/DDBJ databases">
        <authorList>
            <person name="Poullet M."/>
        </authorList>
    </citation>
    <scope>NUCLEOTIDE SEQUENCE</scope>
    <source>
        <strain evidence="1">E1834</strain>
    </source>
</reference>
<organism evidence="1 2">
    <name type="scientific">Meloidogyne enterolobii</name>
    <name type="common">Root-knot nematode worm</name>
    <name type="synonym">Meloidogyne mayaguensis</name>
    <dbReference type="NCBI Taxonomy" id="390850"/>
    <lineage>
        <taxon>Eukaryota</taxon>
        <taxon>Metazoa</taxon>
        <taxon>Ecdysozoa</taxon>
        <taxon>Nematoda</taxon>
        <taxon>Chromadorea</taxon>
        <taxon>Rhabditida</taxon>
        <taxon>Tylenchina</taxon>
        <taxon>Tylenchomorpha</taxon>
        <taxon>Tylenchoidea</taxon>
        <taxon>Meloidogynidae</taxon>
        <taxon>Meloidogyninae</taxon>
        <taxon>Meloidogyne</taxon>
    </lineage>
</organism>
<proteinExistence type="predicted"/>
<comment type="caution">
    <text evidence="1">The sequence shown here is derived from an EMBL/GenBank/DDBJ whole genome shotgun (WGS) entry which is preliminary data.</text>
</comment>
<accession>A0ACB1AGC2</accession>
<protein>
    <submittedName>
        <fullName evidence="1">Uncharacterized protein</fullName>
    </submittedName>
</protein>
<gene>
    <name evidence="1" type="ORF">MENTE1834_LOCUS38103</name>
</gene>
<evidence type="ECO:0000313" key="1">
    <source>
        <dbReference type="EMBL" id="CAK5090324.1"/>
    </source>
</evidence>
<keyword evidence="2" id="KW-1185">Reference proteome</keyword>
<evidence type="ECO:0000313" key="2">
    <source>
        <dbReference type="Proteomes" id="UP001497535"/>
    </source>
</evidence>
<dbReference type="Proteomes" id="UP001497535">
    <property type="component" value="Unassembled WGS sequence"/>
</dbReference>